<proteinExistence type="predicted"/>
<dbReference type="Pfam" id="PF13377">
    <property type="entry name" value="Peripla_BP_3"/>
    <property type="match status" value="1"/>
</dbReference>
<dbReference type="PROSITE" id="PS00356">
    <property type="entry name" value="HTH_LACI_1"/>
    <property type="match status" value="1"/>
</dbReference>
<accession>A0ABV4YXA3</accession>
<dbReference type="Pfam" id="PF00356">
    <property type="entry name" value="LacI"/>
    <property type="match status" value="1"/>
</dbReference>
<name>A0ABV4YXA3_9BACI</name>
<keyword evidence="4" id="KW-0804">Transcription</keyword>
<dbReference type="PANTHER" id="PTHR30146:SF148">
    <property type="entry name" value="HTH-TYPE TRANSCRIPTIONAL REPRESSOR PURR-RELATED"/>
    <property type="match status" value="1"/>
</dbReference>
<evidence type="ECO:0000259" key="5">
    <source>
        <dbReference type="PROSITE" id="PS50932"/>
    </source>
</evidence>
<dbReference type="Proteomes" id="UP001241748">
    <property type="component" value="Unassembled WGS sequence"/>
</dbReference>
<gene>
    <name evidence="6" type="ORF">P5G62_015180</name>
</gene>
<sequence>MGVTIKDIATVSGVSFSTVSKALNNSPLVKPATKSKILKIAQEMGYEPNFAARRLVSKETKTIGLVWPSIERAALSTLVTKINAEIEKNHYSMILSINSTKSAVDMFKRFQVDGIIIFKENDDPSSLNPSYLSNIPAISYGHGNQTDIPFIDVNYKKAMYLAVEYLYQLGHRDITYIGDFSIGDSRQTEKYEGFKEAMRHFNLHFKAQNLLNTGGLDWQSGYRATNRLLESSDIPSAIIGGSYDLSGGIIRSIKEQNLIIPKDISVIGYDNIPQMGDLETPLTSIGVPVDVLAKKITDSLFQQIQQPDSIPLIQRLEPELKERMSCAAQVKKD</sequence>
<evidence type="ECO:0000256" key="3">
    <source>
        <dbReference type="ARBA" id="ARBA00023125"/>
    </source>
</evidence>
<evidence type="ECO:0000313" key="7">
    <source>
        <dbReference type="Proteomes" id="UP001241748"/>
    </source>
</evidence>
<dbReference type="SUPFAM" id="SSF47413">
    <property type="entry name" value="lambda repressor-like DNA-binding domains"/>
    <property type="match status" value="1"/>
</dbReference>
<dbReference type="GO" id="GO:0003677">
    <property type="term" value="F:DNA binding"/>
    <property type="evidence" value="ECO:0007669"/>
    <property type="project" value="UniProtKB-KW"/>
</dbReference>
<reference evidence="6 7" key="1">
    <citation type="submission" date="2024-05" db="EMBL/GenBank/DDBJ databases">
        <authorList>
            <person name="Venkateswaran K."/>
        </authorList>
    </citation>
    <scope>NUCLEOTIDE SEQUENCE [LARGE SCALE GENOMIC DNA]</scope>
    <source>
        <strain evidence="6 7">179-C4-2-HS</strain>
    </source>
</reference>
<protein>
    <submittedName>
        <fullName evidence="6">LacI family DNA-binding transcriptional regulator</fullName>
    </submittedName>
</protein>
<dbReference type="PROSITE" id="PS50932">
    <property type="entry name" value="HTH_LACI_2"/>
    <property type="match status" value="1"/>
</dbReference>
<dbReference type="InterPro" id="IPR028082">
    <property type="entry name" value="Peripla_BP_I"/>
</dbReference>
<dbReference type="EMBL" id="JAROBZ020000001">
    <property type="protein sequence ID" value="MFB3168460.1"/>
    <property type="molecule type" value="Genomic_DNA"/>
</dbReference>
<evidence type="ECO:0000256" key="2">
    <source>
        <dbReference type="ARBA" id="ARBA00023015"/>
    </source>
</evidence>
<feature type="domain" description="HTH lacI-type" evidence="5">
    <location>
        <begin position="3"/>
        <end position="57"/>
    </location>
</feature>
<dbReference type="SUPFAM" id="SSF53822">
    <property type="entry name" value="Periplasmic binding protein-like I"/>
    <property type="match status" value="1"/>
</dbReference>
<dbReference type="Gene3D" id="1.10.260.40">
    <property type="entry name" value="lambda repressor-like DNA-binding domains"/>
    <property type="match status" value="1"/>
</dbReference>
<evidence type="ECO:0000256" key="1">
    <source>
        <dbReference type="ARBA" id="ARBA00022491"/>
    </source>
</evidence>
<dbReference type="CDD" id="cd01392">
    <property type="entry name" value="HTH_LacI"/>
    <property type="match status" value="1"/>
</dbReference>
<dbReference type="InterPro" id="IPR046335">
    <property type="entry name" value="LacI/GalR-like_sensor"/>
</dbReference>
<evidence type="ECO:0000313" key="6">
    <source>
        <dbReference type="EMBL" id="MFB3168460.1"/>
    </source>
</evidence>
<keyword evidence="7" id="KW-1185">Reference proteome</keyword>
<keyword evidence="1" id="KW-0678">Repressor</keyword>
<keyword evidence="3 6" id="KW-0238">DNA-binding</keyword>
<dbReference type="RefSeq" id="WP_306072981.1">
    <property type="nucleotide sequence ID" value="NZ_JAROBZ020000001.1"/>
</dbReference>
<dbReference type="PANTHER" id="PTHR30146">
    <property type="entry name" value="LACI-RELATED TRANSCRIPTIONAL REPRESSOR"/>
    <property type="match status" value="1"/>
</dbReference>
<evidence type="ECO:0000256" key="4">
    <source>
        <dbReference type="ARBA" id="ARBA00023163"/>
    </source>
</evidence>
<comment type="caution">
    <text evidence="6">The sequence shown here is derived from an EMBL/GenBank/DDBJ whole genome shotgun (WGS) entry which is preliminary data.</text>
</comment>
<dbReference type="InterPro" id="IPR010982">
    <property type="entry name" value="Lambda_DNA-bd_dom_sf"/>
</dbReference>
<dbReference type="Gene3D" id="3.40.50.2300">
    <property type="match status" value="2"/>
</dbReference>
<dbReference type="SMART" id="SM00354">
    <property type="entry name" value="HTH_LACI"/>
    <property type="match status" value="1"/>
</dbReference>
<dbReference type="InterPro" id="IPR000843">
    <property type="entry name" value="HTH_LacI"/>
</dbReference>
<organism evidence="6 7">
    <name type="scientific">Neobacillus driksii</name>
    <dbReference type="NCBI Taxonomy" id="3035913"/>
    <lineage>
        <taxon>Bacteria</taxon>
        <taxon>Bacillati</taxon>
        <taxon>Bacillota</taxon>
        <taxon>Bacilli</taxon>
        <taxon>Bacillales</taxon>
        <taxon>Bacillaceae</taxon>
        <taxon>Neobacillus</taxon>
    </lineage>
</organism>
<keyword evidence="2" id="KW-0805">Transcription regulation</keyword>